<dbReference type="InterPro" id="IPR029063">
    <property type="entry name" value="SAM-dependent_MTases_sf"/>
</dbReference>
<evidence type="ECO:0000313" key="2">
    <source>
        <dbReference type="EMBL" id="MBS4190591.1"/>
    </source>
</evidence>
<keyword evidence="2" id="KW-0489">Methyltransferase</keyword>
<protein>
    <submittedName>
        <fullName evidence="2">Methyltransferase domain-containing protein</fullName>
    </submittedName>
</protein>
<feature type="domain" description="Methyltransferase type 11" evidence="1">
    <location>
        <begin position="42"/>
        <end position="138"/>
    </location>
</feature>
<keyword evidence="3" id="KW-1185">Reference proteome</keyword>
<sequence length="189" mass="21527">MAGHRFNPEKADKLLSPKRRELIDLDKVISLLGIQASDKLADFGAGNGFFSIPFAQQTNDTVYAIDIEPKMLDLLRKRAEQEEVRNIHYIESNLENIKLPDNTINKAIVAFVMHEIPNMEKALKEFKRTIQPNGRLLILDWEAVESEMGPPLHERISSADMQSFLLENDLHAKVTILNEAVYAIEIEMT</sequence>
<comment type="caution">
    <text evidence="2">The sequence shown here is derived from an EMBL/GenBank/DDBJ whole genome shotgun (WGS) entry which is preliminary data.</text>
</comment>
<dbReference type="EMBL" id="JAGYPM010000002">
    <property type="protein sequence ID" value="MBS4190591.1"/>
    <property type="molecule type" value="Genomic_DNA"/>
</dbReference>
<accession>A0ABS5NS01</accession>
<dbReference type="Proteomes" id="UP000681027">
    <property type="component" value="Unassembled WGS sequence"/>
</dbReference>
<dbReference type="PANTHER" id="PTHR43591">
    <property type="entry name" value="METHYLTRANSFERASE"/>
    <property type="match status" value="1"/>
</dbReference>
<evidence type="ECO:0000313" key="3">
    <source>
        <dbReference type="Proteomes" id="UP000681027"/>
    </source>
</evidence>
<dbReference type="SUPFAM" id="SSF53335">
    <property type="entry name" value="S-adenosyl-L-methionine-dependent methyltransferases"/>
    <property type="match status" value="1"/>
</dbReference>
<dbReference type="RefSeq" id="WP_213102022.1">
    <property type="nucleotide sequence ID" value="NZ_JAGYPM010000002.1"/>
</dbReference>
<dbReference type="PANTHER" id="PTHR43591:SF24">
    <property type="entry name" value="2-METHOXY-6-POLYPRENYL-1,4-BENZOQUINOL METHYLASE, MITOCHONDRIAL"/>
    <property type="match status" value="1"/>
</dbReference>
<dbReference type="Pfam" id="PF08241">
    <property type="entry name" value="Methyltransf_11"/>
    <property type="match status" value="1"/>
</dbReference>
<proteinExistence type="predicted"/>
<dbReference type="GO" id="GO:0008168">
    <property type="term" value="F:methyltransferase activity"/>
    <property type="evidence" value="ECO:0007669"/>
    <property type="project" value="UniProtKB-KW"/>
</dbReference>
<dbReference type="CDD" id="cd02440">
    <property type="entry name" value="AdoMet_MTases"/>
    <property type="match status" value="1"/>
</dbReference>
<evidence type="ECO:0000259" key="1">
    <source>
        <dbReference type="Pfam" id="PF08241"/>
    </source>
</evidence>
<dbReference type="Gene3D" id="3.40.50.150">
    <property type="entry name" value="Vaccinia Virus protein VP39"/>
    <property type="match status" value="1"/>
</dbReference>
<dbReference type="InterPro" id="IPR013216">
    <property type="entry name" value="Methyltransf_11"/>
</dbReference>
<reference evidence="2 3" key="1">
    <citation type="submission" date="2021-05" db="EMBL/GenBank/DDBJ databases">
        <title>Novel Bacillus species.</title>
        <authorList>
            <person name="Liu G."/>
        </authorList>
    </citation>
    <scope>NUCLEOTIDE SEQUENCE [LARGE SCALE GENOMIC DNA]</scope>
    <source>
        <strain evidence="2 3">FJAT-49705</strain>
    </source>
</reference>
<gene>
    <name evidence="2" type="ORF">KHA94_10395</name>
</gene>
<organism evidence="2 3">
    <name type="scientific">Cytobacillus citreus</name>
    <dbReference type="NCBI Taxonomy" id="2833586"/>
    <lineage>
        <taxon>Bacteria</taxon>
        <taxon>Bacillati</taxon>
        <taxon>Bacillota</taxon>
        <taxon>Bacilli</taxon>
        <taxon>Bacillales</taxon>
        <taxon>Bacillaceae</taxon>
        <taxon>Cytobacillus</taxon>
    </lineage>
</organism>
<name>A0ABS5NS01_9BACI</name>
<keyword evidence="2" id="KW-0808">Transferase</keyword>
<dbReference type="GO" id="GO:0032259">
    <property type="term" value="P:methylation"/>
    <property type="evidence" value="ECO:0007669"/>
    <property type="project" value="UniProtKB-KW"/>
</dbReference>